<accession>A0A7J6TAI9</accession>
<reference evidence="1 2" key="1">
    <citation type="submission" date="2020-04" db="EMBL/GenBank/DDBJ databases">
        <title>Perkinsus olseni comparative genomics.</title>
        <authorList>
            <person name="Bogema D.R."/>
        </authorList>
    </citation>
    <scope>NUCLEOTIDE SEQUENCE [LARGE SCALE GENOMIC DNA]</scope>
    <source>
        <strain evidence="1">ATCC PRA-205</strain>
    </source>
</reference>
<evidence type="ECO:0000313" key="1">
    <source>
        <dbReference type="EMBL" id="KAF4741390.1"/>
    </source>
</evidence>
<dbReference type="Proteomes" id="UP000574390">
    <property type="component" value="Unassembled WGS sequence"/>
</dbReference>
<protein>
    <submittedName>
        <fullName evidence="1">Uncharacterized protein</fullName>
    </submittedName>
</protein>
<dbReference type="AlphaFoldDB" id="A0A7J6TAI9"/>
<sequence>MPRVAPAVQTVIGIIEMTIPSRTLEKSLEKLIRAAMPKPTEAGKIGYINYIPQE</sequence>
<organism evidence="1 2">
    <name type="scientific">Perkinsus olseni</name>
    <name type="common">Perkinsus atlanticus</name>
    <dbReference type="NCBI Taxonomy" id="32597"/>
    <lineage>
        <taxon>Eukaryota</taxon>
        <taxon>Sar</taxon>
        <taxon>Alveolata</taxon>
        <taxon>Perkinsozoa</taxon>
        <taxon>Perkinsea</taxon>
        <taxon>Perkinsida</taxon>
        <taxon>Perkinsidae</taxon>
        <taxon>Perkinsus</taxon>
    </lineage>
</organism>
<gene>
    <name evidence="1" type="ORF">FOZ62_021682</name>
</gene>
<proteinExistence type="predicted"/>
<comment type="caution">
    <text evidence="1">The sequence shown here is derived from an EMBL/GenBank/DDBJ whole genome shotgun (WGS) entry which is preliminary data.</text>
</comment>
<dbReference type="EMBL" id="JABANM010009151">
    <property type="protein sequence ID" value="KAF4741390.1"/>
    <property type="molecule type" value="Genomic_DNA"/>
</dbReference>
<evidence type="ECO:0000313" key="2">
    <source>
        <dbReference type="Proteomes" id="UP000574390"/>
    </source>
</evidence>
<name>A0A7J6TAI9_PEROL</name>